<comment type="caution">
    <text evidence="2">The sequence shown here is derived from an EMBL/GenBank/DDBJ whole genome shotgun (WGS) entry which is preliminary data.</text>
</comment>
<dbReference type="EMBL" id="MBFS01003594">
    <property type="protein sequence ID" value="PVU85856.1"/>
    <property type="molecule type" value="Genomic_DNA"/>
</dbReference>
<evidence type="ECO:0000313" key="3">
    <source>
        <dbReference type="Proteomes" id="UP000245609"/>
    </source>
</evidence>
<organism evidence="2 3">
    <name type="scientific">Smittium megazygosporum</name>
    <dbReference type="NCBI Taxonomy" id="133381"/>
    <lineage>
        <taxon>Eukaryota</taxon>
        <taxon>Fungi</taxon>
        <taxon>Fungi incertae sedis</taxon>
        <taxon>Zoopagomycota</taxon>
        <taxon>Kickxellomycotina</taxon>
        <taxon>Harpellomycetes</taxon>
        <taxon>Harpellales</taxon>
        <taxon>Legeriomycetaceae</taxon>
        <taxon>Smittium</taxon>
    </lineage>
</organism>
<feature type="transmembrane region" description="Helical" evidence="1">
    <location>
        <begin position="126"/>
        <end position="147"/>
    </location>
</feature>
<feature type="transmembrane region" description="Helical" evidence="1">
    <location>
        <begin position="67"/>
        <end position="86"/>
    </location>
</feature>
<name>A0A2T9Y0G7_9FUNG</name>
<accession>A0A2T9Y0G7</accession>
<feature type="transmembrane region" description="Helical" evidence="1">
    <location>
        <begin position="20"/>
        <end position="47"/>
    </location>
</feature>
<feature type="transmembrane region" description="Helical" evidence="1">
    <location>
        <begin position="92"/>
        <end position="114"/>
    </location>
</feature>
<dbReference type="STRING" id="133381.A0A2T9Y0G7"/>
<keyword evidence="1" id="KW-0812">Transmembrane</keyword>
<keyword evidence="1" id="KW-1133">Transmembrane helix</keyword>
<evidence type="ECO:0000313" key="2">
    <source>
        <dbReference type="EMBL" id="PVU85856.1"/>
    </source>
</evidence>
<keyword evidence="3" id="KW-1185">Reference proteome</keyword>
<dbReference type="OrthoDB" id="441660at2759"/>
<dbReference type="AlphaFoldDB" id="A0A2T9Y0G7"/>
<feature type="transmembrane region" description="Helical" evidence="1">
    <location>
        <begin position="421"/>
        <end position="443"/>
    </location>
</feature>
<reference evidence="2 3" key="1">
    <citation type="journal article" date="2018" name="MBio">
        <title>Comparative Genomics Reveals the Core Gene Toolbox for the Fungus-Insect Symbiosis.</title>
        <authorList>
            <person name="Wang Y."/>
            <person name="Stata M."/>
            <person name="Wang W."/>
            <person name="Stajich J.E."/>
            <person name="White M.M."/>
            <person name="Moncalvo J.M."/>
        </authorList>
    </citation>
    <scope>NUCLEOTIDE SEQUENCE [LARGE SCALE GENOMIC DNA]</scope>
    <source>
        <strain evidence="2 3">SC-DP-2</strain>
    </source>
</reference>
<protein>
    <submittedName>
        <fullName evidence="2">Uncharacterized protein</fullName>
    </submittedName>
</protein>
<dbReference type="Proteomes" id="UP000245609">
    <property type="component" value="Unassembled WGS sequence"/>
</dbReference>
<evidence type="ECO:0000256" key="1">
    <source>
        <dbReference type="SAM" id="Phobius"/>
    </source>
</evidence>
<gene>
    <name evidence="2" type="ORF">BB560_006884</name>
</gene>
<keyword evidence="1" id="KW-0472">Membrane</keyword>
<proteinExistence type="predicted"/>
<sequence>MSSKYSGILHSCSTKDQYDGTWILVSFNLVQFIEFFAITIICGPLIYRLFASAFNLERHYFSPIGYYSLYTRNLTFSFILFVLGNYSNTFNYITIVSYVVGLAGYTLLVELPFLQVSFPTWKSWPRYTLFVIITAICAIVAAAAWFIKLAADDGFVGVYLGFFVFATSFIWIPMIMNKYNSYIIKTYPEAHPYSRLPRKLVFLIKKKLFFKNRECDKEYNYPGDNFLSLDPINNSNFCFKSPFRHKKKKHFGLYKAQTEHHLPIYTNTTDFDNEEDIGINVRNKNYTFEISPKPVEDSNHRNFSETQGSGTLYTNYPTKDRAFSLGALEENTSYEFNHRYFLSRKASKFSDQFTANSNGNSWKSNHRNYGEINIFDFPNAFKPKYLGLPDENFFGRALAYVHVHHYQIFYILAFFTRFSTVFSRICAGLVLGIYTHGIAAYGFDRIFLPKR</sequence>
<feature type="transmembrane region" description="Helical" evidence="1">
    <location>
        <begin position="159"/>
        <end position="176"/>
    </location>
</feature>